<evidence type="ECO:0000313" key="1">
    <source>
        <dbReference type="EMBL" id="GFT80619.1"/>
    </source>
</evidence>
<reference evidence="1" key="1">
    <citation type="submission" date="2020-08" db="EMBL/GenBank/DDBJ databases">
        <title>Multicomponent nature underlies the extraordinary mechanical properties of spider dragline silk.</title>
        <authorList>
            <person name="Kono N."/>
            <person name="Nakamura H."/>
            <person name="Mori M."/>
            <person name="Yoshida Y."/>
            <person name="Ohtoshi R."/>
            <person name="Malay A.D."/>
            <person name="Moran D.A.P."/>
            <person name="Tomita M."/>
            <person name="Numata K."/>
            <person name="Arakawa K."/>
        </authorList>
    </citation>
    <scope>NUCLEOTIDE SEQUENCE</scope>
</reference>
<dbReference type="AlphaFoldDB" id="A0A8X6PNN1"/>
<protein>
    <submittedName>
        <fullName evidence="1">Uncharacterized protein</fullName>
    </submittedName>
</protein>
<keyword evidence="2" id="KW-1185">Reference proteome</keyword>
<gene>
    <name evidence="1" type="ORF">NPIL_258881</name>
</gene>
<accession>A0A8X6PNN1</accession>
<organism evidence="1 2">
    <name type="scientific">Nephila pilipes</name>
    <name type="common">Giant wood spider</name>
    <name type="synonym">Nephila maculata</name>
    <dbReference type="NCBI Taxonomy" id="299642"/>
    <lineage>
        <taxon>Eukaryota</taxon>
        <taxon>Metazoa</taxon>
        <taxon>Ecdysozoa</taxon>
        <taxon>Arthropoda</taxon>
        <taxon>Chelicerata</taxon>
        <taxon>Arachnida</taxon>
        <taxon>Araneae</taxon>
        <taxon>Araneomorphae</taxon>
        <taxon>Entelegynae</taxon>
        <taxon>Araneoidea</taxon>
        <taxon>Nephilidae</taxon>
        <taxon>Nephila</taxon>
    </lineage>
</organism>
<dbReference type="EMBL" id="BMAW01071964">
    <property type="protein sequence ID" value="GFT80619.1"/>
    <property type="molecule type" value="Genomic_DNA"/>
</dbReference>
<evidence type="ECO:0000313" key="2">
    <source>
        <dbReference type="Proteomes" id="UP000887013"/>
    </source>
</evidence>
<dbReference type="Proteomes" id="UP000887013">
    <property type="component" value="Unassembled WGS sequence"/>
</dbReference>
<name>A0A8X6PNN1_NEPPI</name>
<sequence length="105" mass="12205">METMIDCYTFNRTIIDGLCIITTFTYYSSPVRSGKMRNCRTQKERGSDISLKRENYAHKGAIYFDLYMRNEDLKSSNIKGFCRCTITTDRAFRKDFAATPVNRNG</sequence>
<comment type="caution">
    <text evidence="1">The sequence shown here is derived from an EMBL/GenBank/DDBJ whole genome shotgun (WGS) entry which is preliminary data.</text>
</comment>
<proteinExistence type="predicted"/>